<proteinExistence type="inferred from homology"/>
<evidence type="ECO:0000256" key="2">
    <source>
        <dbReference type="ARBA" id="ARBA00009819"/>
    </source>
</evidence>
<evidence type="ECO:0000256" key="9">
    <source>
        <dbReference type="ARBA" id="ARBA00022989"/>
    </source>
</evidence>
<evidence type="ECO:0000256" key="12">
    <source>
        <dbReference type="SAM" id="Phobius"/>
    </source>
</evidence>
<accession>A0A6J4R051</accession>
<evidence type="ECO:0000256" key="11">
    <source>
        <dbReference type="ARBA" id="ARBA00023136"/>
    </source>
</evidence>
<feature type="transmembrane region" description="Helical" evidence="12">
    <location>
        <begin position="296"/>
        <end position="317"/>
    </location>
</feature>
<evidence type="ECO:0000256" key="3">
    <source>
        <dbReference type="ARBA" id="ARBA00022448"/>
    </source>
</evidence>
<evidence type="ECO:0000256" key="4">
    <source>
        <dbReference type="ARBA" id="ARBA00022475"/>
    </source>
</evidence>
<evidence type="ECO:0000256" key="5">
    <source>
        <dbReference type="ARBA" id="ARBA00022617"/>
    </source>
</evidence>
<reference evidence="13" key="1">
    <citation type="submission" date="2020-02" db="EMBL/GenBank/DDBJ databases">
        <authorList>
            <person name="Meier V. D."/>
        </authorList>
    </citation>
    <scope>NUCLEOTIDE SEQUENCE</scope>
    <source>
        <strain evidence="13">AVDCRST_MAG14</strain>
    </source>
</reference>
<keyword evidence="6 12" id="KW-0812">Transmembrane</keyword>
<feature type="transmembrane region" description="Helical" evidence="12">
    <location>
        <begin position="223"/>
        <end position="242"/>
    </location>
</feature>
<dbReference type="InterPro" id="IPR002585">
    <property type="entry name" value="Cyt-d_ubiquinol_oxidase_su_1"/>
</dbReference>
<feature type="transmembrane region" description="Helical" evidence="12">
    <location>
        <begin position="185"/>
        <end position="202"/>
    </location>
</feature>
<protein>
    <submittedName>
        <fullName evidence="13">Cytochrome bd terminal oxidase subunit I</fullName>
    </submittedName>
</protein>
<gene>
    <name evidence="13" type="ORF">AVDCRST_MAG14-1971</name>
</gene>
<keyword evidence="4" id="KW-1003">Cell membrane</keyword>
<keyword evidence="5" id="KW-0349">Heme</keyword>
<feature type="transmembrane region" description="Helical" evidence="12">
    <location>
        <begin position="381"/>
        <end position="402"/>
    </location>
</feature>
<dbReference type="GO" id="GO:0019646">
    <property type="term" value="P:aerobic electron transport chain"/>
    <property type="evidence" value="ECO:0007669"/>
    <property type="project" value="InterPro"/>
</dbReference>
<feature type="transmembrane region" description="Helical" evidence="12">
    <location>
        <begin position="96"/>
        <end position="119"/>
    </location>
</feature>
<feature type="transmembrane region" description="Helical" evidence="12">
    <location>
        <begin position="59"/>
        <end position="90"/>
    </location>
</feature>
<feature type="transmembrane region" description="Helical" evidence="12">
    <location>
        <begin position="262"/>
        <end position="284"/>
    </location>
</feature>
<dbReference type="GO" id="GO:0009055">
    <property type="term" value="F:electron transfer activity"/>
    <property type="evidence" value="ECO:0007669"/>
    <property type="project" value="InterPro"/>
</dbReference>
<evidence type="ECO:0000256" key="7">
    <source>
        <dbReference type="ARBA" id="ARBA00022723"/>
    </source>
</evidence>
<keyword evidence="8" id="KW-0249">Electron transport</keyword>
<name>A0A6J4R051_9ACTN</name>
<evidence type="ECO:0000256" key="10">
    <source>
        <dbReference type="ARBA" id="ARBA00023004"/>
    </source>
</evidence>
<feature type="transmembrane region" description="Helical" evidence="12">
    <location>
        <begin position="348"/>
        <end position="369"/>
    </location>
</feature>
<sequence length="450" mass="50200">MPIGDIEIPGIGKEVVIAVLAQSHIFHAAFIAGILFIASISEYLGVVTKQPKYDRFAKTAAIVTILIFAVGSSVAITFILALITLYPVFWSYIQNILFWALFAEAFMFVGEIILIYAWYVSWEKLAYRKKLHVVIGFMAAFLVIAQVTFINVVGSYLLTPTLAEVTNVGATYLNPTFVPLNMHRFVGNISYAGFLVAGWGALRYLRSTRDEDREYYDWMGHWGLVWGFGFLLLQPFIGYGYMKAIREHNTAAFEYIMMGEKSWLFILLVTELGIMSVAAMAYFLHKLKFAVKPMPTARNIMVGSLWFMALFSLLNMIPSDLNLVPQIGLVFGEQDDYLPLGTMYPWKYIGLIGMMLVGVLALALYLRAAAGGFHWGRASRWSQYALIATAVTVIFTMLTMGYTRETARRGGDPSDGSDGFLIQGCMTLNQNIVAEGCPDAPEKTMEKGTS</sequence>
<dbReference type="GO" id="GO:0046872">
    <property type="term" value="F:metal ion binding"/>
    <property type="evidence" value="ECO:0007669"/>
    <property type="project" value="UniProtKB-KW"/>
</dbReference>
<keyword evidence="3" id="KW-0813">Transport</keyword>
<organism evidence="13">
    <name type="scientific">uncultured Rubrobacteraceae bacterium</name>
    <dbReference type="NCBI Taxonomy" id="349277"/>
    <lineage>
        <taxon>Bacteria</taxon>
        <taxon>Bacillati</taxon>
        <taxon>Actinomycetota</taxon>
        <taxon>Rubrobacteria</taxon>
        <taxon>Rubrobacterales</taxon>
        <taxon>Rubrobacteraceae</taxon>
        <taxon>environmental samples</taxon>
    </lineage>
</organism>
<comment type="similarity">
    <text evidence="2">Belongs to the cytochrome ubiquinol oxidase subunit 1 family.</text>
</comment>
<evidence type="ECO:0000256" key="6">
    <source>
        <dbReference type="ARBA" id="ARBA00022692"/>
    </source>
</evidence>
<dbReference type="EMBL" id="CADCVG010000085">
    <property type="protein sequence ID" value="CAA9458815.1"/>
    <property type="molecule type" value="Genomic_DNA"/>
</dbReference>
<feature type="transmembrane region" description="Helical" evidence="12">
    <location>
        <begin position="131"/>
        <end position="158"/>
    </location>
</feature>
<dbReference type="GO" id="GO:0005886">
    <property type="term" value="C:plasma membrane"/>
    <property type="evidence" value="ECO:0007669"/>
    <property type="project" value="UniProtKB-SubCell"/>
</dbReference>
<dbReference type="Pfam" id="PF01654">
    <property type="entry name" value="Cyt_bd_oxida_I"/>
    <property type="match status" value="1"/>
</dbReference>
<evidence type="ECO:0000256" key="1">
    <source>
        <dbReference type="ARBA" id="ARBA00004651"/>
    </source>
</evidence>
<keyword evidence="9 12" id="KW-1133">Transmembrane helix</keyword>
<comment type="subcellular location">
    <subcellularLocation>
        <location evidence="1">Cell membrane</location>
        <topology evidence="1">Multi-pass membrane protein</topology>
    </subcellularLocation>
</comment>
<dbReference type="GO" id="GO:0070069">
    <property type="term" value="C:cytochrome complex"/>
    <property type="evidence" value="ECO:0007669"/>
    <property type="project" value="InterPro"/>
</dbReference>
<keyword evidence="11 12" id="KW-0472">Membrane</keyword>
<evidence type="ECO:0000313" key="13">
    <source>
        <dbReference type="EMBL" id="CAA9458815.1"/>
    </source>
</evidence>
<feature type="transmembrane region" description="Helical" evidence="12">
    <location>
        <begin position="25"/>
        <end position="47"/>
    </location>
</feature>
<keyword evidence="10" id="KW-0408">Iron</keyword>
<keyword evidence="7" id="KW-0479">Metal-binding</keyword>
<evidence type="ECO:0000256" key="8">
    <source>
        <dbReference type="ARBA" id="ARBA00022982"/>
    </source>
</evidence>
<dbReference type="AlphaFoldDB" id="A0A6J4R051"/>